<dbReference type="Proteomes" id="UP000239898">
    <property type="component" value="Unassembled WGS sequence"/>
</dbReference>
<accession>A0A2S6ZCI5</accession>
<keyword evidence="2" id="KW-1185">Reference proteome</keyword>
<comment type="caution">
    <text evidence="1">The sequence shown here is derived from an EMBL/GenBank/DDBJ whole genome shotgun (WGS) entry which is preliminary data.</text>
</comment>
<sequence length="101" mass="10659">MRGVEQERMADILQQVAGRPLGQRSALEDLRSRQIAGRVAFGVIAFVVAQDVLPGVARLQEERLLLGFRMDHLDADGVGPALGLGLAAAPAGTTTVSRVPS</sequence>
<gene>
    <name evidence="1" type="ORF">XthCFBP4691_14820</name>
</gene>
<dbReference type="AlphaFoldDB" id="A0A2S6ZCI5"/>
<reference evidence="1 2" key="1">
    <citation type="submission" date="2016-08" db="EMBL/GenBank/DDBJ databases">
        <title>Evolution of the type three secretion system and type three effector repertoires in Xanthomonas.</title>
        <authorList>
            <person name="Merda D."/>
            <person name="Briand M."/>
            <person name="Bosis E."/>
            <person name="Rousseau C."/>
            <person name="Portier P."/>
            <person name="Jacques M.-A."/>
            <person name="Fischer-Le Saux M."/>
        </authorList>
    </citation>
    <scope>NUCLEOTIDE SEQUENCE [LARGE SCALE GENOMIC DNA]</scope>
    <source>
        <strain evidence="1 2">CFBP 4691</strain>
    </source>
</reference>
<evidence type="ECO:0000313" key="1">
    <source>
        <dbReference type="EMBL" id="PPT87818.1"/>
    </source>
</evidence>
<organism evidence="1 2">
    <name type="scientific">Xanthomonas theicola</name>
    <dbReference type="NCBI Taxonomy" id="56464"/>
    <lineage>
        <taxon>Bacteria</taxon>
        <taxon>Pseudomonadati</taxon>
        <taxon>Pseudomonadota</taxon>
        <taxon>Gammaproteobacteria</taxon>
        <taxon>Lysobacterales</taxon>
        <taxon>Lysobacteraceae</taxon>
        <taxon>Xanthomonas</taxon>
    </lineage>
</organism>
<dbReference type="EMBL" id="MIGX01000083">
    <property type="protein sequence ID" value="PPT87818.1"/>
    <property type="molecule type" value="Genomic_DNA"/>
</dbReference>
<proteinExistence type="predicted"/>
<name>A0A2S6ZCI5_9XANT</name>
<evidence type="ECO:0000313" key="2">
    <source>
        <dbReference type="Proteomes" id="UP000239898"/>
    </source>
</evidence>
<protein>
    <submittedName>
        <fullName evidence="1">Uncharacterized protein</fullName>
    </submittedName>
</protein>